<dbReference type="InterPro" id="IPR002545">
    <property type="entry name" value="CheW-lke_dom"/>
</dbReference>
<dbReference type="PANTHER" id="PTHR22617:SF43">
    <property type="entry name" value="PROTEIN PILI"/>
    <property type="match status" value="1"/>
</dbReference>
<dbReference type="AlphaFoldDB" id="A0A254TEZ2"/>
<dbReference type="SMART" id="SM00260">
    <property type="entry name" value="CheW"/>
    <property type="match status" value="1"/>
</dbReference>
<dbReference type="Gene3D" id="2.40.50.180">
    <property type="entry name" value="CheA-289, Domain 4"/>
    <property type="match status" value="1"/>
</dbReference>
<dbReference type="GO" id="GO:0007165">
    <property type="term" value="P:signal transduction"/>
    <property type="evidence" value="ECO:0007669"/>
    <property type="project" value="InterPro"/>
</dbReference>
<dbReference type="Proteomes" id="UP000197535">
    <property type="component" value="Unassembled WGS sequence"/>
</dbReference>
<dbReference type="EMBL" id="LSTO01000001">
    <property type="protein sequence ID" value="OWW20727.1"/>
    <property type="molecule type" value="Genomic_DNA"/>
</dbReference>
<protein>
    <recommendedName>
        <fullName evidence="1">CheW-like domain-containing protein</fullName>
    </recommendedName>
</protein>
<accession>A0A254TEZ2</accession>
<dbReference type="SUPFAM" id="SSF50341">
    <property type="entry name" value="CheW-like"/>
    <property type="match status" value="1"/>
</dbReference>
<keyword evidence="3" id="KW-1185">Reference proteome</keyword>
<sequence>MQFLVFHLGKDRYGLNTRHLTRVLPLMELKQIPGAPAYVAGLMNFHGDPIPVVDLCALACGTACAPHFDTRILLVDYCADEVWHMLGLVVEGVSGVTDIDQAAFFEPGIANPNAPFLGKVAADNGTLLQLVNIDHLLTAEARAILFQRQRQSLS</sequence>
<evidence type="ECO:0000259" key="1">
    <source>
        <dbReference type="PROSITE" id="PS50851"/>
    </source>
</evidence>
<dbReference type="OrthoDB" id="21913at2"/>
<gene>
    <name evidence="2" type="ORF">AYR66_15785</name>
</gene>
<dbReference type="Pfam" id="PF01584">
    <property type="entry name" value="CheW"/>
    <property type="match status" value="1"/>
</dbReference>
<proteinExistence type="predicted"/>
<reference evidence="2 3" key="1">
    <citation type="submission" date="2016-02" db="EMBL/GenBank/DDBJ databases">
        <authorList>
            <person name="Wen L."/>
            <person name="He K."/>
            <person name="Yang H."/>
        </authorList>
    </citation>
    <scope>NUCLEOTIDE SEQUENCE [LARGE SCALE GENOMIC DNA]</scope>
    <source>
        <strain evidence="2 3">TSA40</strain>
    </source>
</reference>
<evidence type="ECO:0000313" key="2">
    <source>
        <dbReference type="EMBL" id="OWW20727.1"/>
    </source>
</evidence>
<dbReference type="RefSeq" id="WP_088707595.1">
    <property type="nucleotide sequence ID" value="NZ_LSTO01000001.1"/>
</dbReference>
<feature type="domain" description="CheW-like" evidence="1">
    <location>
        <begin position="1"/>
        <end position="142"/>
    </location>
</feature>
<dbReference type="GO" id="GO:0005829">
    <property type="term" value="C:cytosol"/>
    <property type="evidence" value="ECO:0007669"/>
    <property type="project" value="TreeGrafter"/>
</dbReference>
<comment type="caution">
    <text evidence="2">The sequence shown here is derived from an EMBL/GenBank/DDBJ whole genome shotgun (WGS) entry which is preliminary data.</text>
</comment>
<evidence type="ECO:0000313" key="3">
    <source>
        <dbReference type="Proteomes" id="UP000197535"/>
    </source>
</evidence>
<dbReference type="GO" id="GO:0006935">
    <property type="term" value="P:chemotaxis"/>
    <property type="evidence" value="ECO:0007669"/>
    <property type="project" value="InterPro"/>
</dbReference>
<dbReference type="Gene3D" id="2.30.30.40">
    <property type="entry name" value="SH3 Domains"/>
    <property type="match status" value="1"/>
</dbReference>
<dbReference type="PROSITE" id="PS50851">
    <property type="entry name" value="CHEW"/>
    <property type="match status" value="1"/>
</dbReference>
<name>A0A254TEZ2_9BURK</name>
<dbReference type="PANTHER" id="PTHR22617">
    <property type="entry name" value="CHEMOTAXIS SENSOR HISTIDINE KINASE-RELATED"/>
    <property type="match status" value="1"/>
</dbReference>
<organism evidence="2 3">
    <name type="scientific">Noviherbaspirillum denitrificans</name>
    <dbReference type="NCBI Taxonomy" id="1968433"/>
    <lineage>
        <taxon>Bacteria</taxon>
        <taxon>Pseudomonadati</taxon>
        <taxon>Pseudomonadota</taxon>
        <taxon>Betaproteobacteria</taxon>
        <taxon>Burkholderiales</taxon>
        <taxon>Oxalobacteraceae</taxon>
        <taxon>Noviherbaspirillum</taxon>
    </lineage>
</organism>
<dbReference type="InterPro" id="IPR036061">
    <property type="entry name" value="CheW-like_dom_sf"/>
</dbReference>
<dbReference type="InterPro" id="IPR039315">
    <property type="entry name" value="CheW"/>
</dbReference>